<feature type="domain" description="Transketolase-like pyrimidine-binding" evidence="5">
    <location>
        <begin position="33"/>
        <end position="201"/>
    </location>
</feature>
<accession>A0A8S2VCA7</accession>
<evidence type="ECO:0000313" key="6">
    <source>
        <dbReference type="EMBL" id="CAF4344176.1"/>
    </source>
</evidence>
<dbReference type="Gene3D" id="3.40.50.970">
    <property type="match status" value="1"/>
</dbReference>
<evidence type="ECO:0000313" key="8">
    <source>
        <dbReference type="Proteomes" id="UP000681967"/>
    </source>
</evidence>
<dbReference type="PANTHER" id="PTHR11624">
    <property type="entry name" value="DEHYDROGENASE RELATED"/>
    <property type="match status" value="1"/>
</dbReference>
<keyword evidence="3 4" id="KW-0786">Thiamine pyrophosphate</keyword>
<protein>
    <recommendedName>
        <fullName evidence="4">Pyruvate dehydrogenase E1 component subunit beta</fullName>
        <ecNumber evidence="4">1.2.4.1</ecNumber>
    </recommendedName>
</protein>
<organism evidence="7 8">
    <name type="scientific">Rotaria magnacalcarata</name>
    <dbReference type="NCBI Taxonomy" id="392030"/>
    <lineage>
        <taxon>Eukaryota</taxon>
        <taxon>Metazoa</taxon>
        <taxon>Spiralia</taxon>
        <taxon>Gnathifera</taxon>
        <taxon>Rotifera</taxon>
        <taxon>Eurotatoria</taxon>
        <taxon>Bdelloidea</taxon>
        <taxon>Philodinida</taxon>
        <taxon>Philodinidae</taxon>
        <taxon>Rotaria</taxon>
    </lineage>
</organism>
<dbReference type="SUPFAM" id="SSF52518">
    <property type="entry name" value="Thiamin diphosphate-binding fold (THDP-binding)"/>
    <property type="match status" value="1"/>
</dbReference>
<dbReference type="EMBL" id="CAJOBJ010044694">
    <property type="protein sequence ID" value="CAF4344176.1"/>
    <property type="molecule type" value="Genomic_DNA"/>
</dbReference>
<comment type="caution">
    <text evidence="7">The sequence shown here is derived from an EMBL/GenBank/DDBJ whole genome shotgun (WGS) entry which is preliminary data.</text>
</comment>
<comment type="function">
    <text evidence="4">The pyruvate dehydrogenase complex catalyzes the overall conversion of pyruvate to acetyl-CoA and CO2.</text>
</comment>
<reference evidence="7" key="1">
    <citation type="submission" date="2021-02" db="EMBL/GenBank/DDBJ databases">
        <authorList>
            <person name="Nowell W R."/>
        </authorList>
    </citation>
    <scope>NUCLEOTIDE SEQUENCE</scope>
</reference>
<dbReference type="Proteomes" id="UP000681720">
    <property type="component" value="Unassembled WGS sequence"/>
</dbReference>
<keyword evidence="4" id="KW-0670">Pyruvate</keyword>
<evidence type="ECO:0000259" key="5">
    <source>
        <dbReference type="SMART" id="SM00861"/>
    </source>
</evidence>
<keyword evidence="2 4" id="KW-0560">Oxidoreductase</keyword>
<dbReference type="CDD" id="cd07036">
    <property type="entry name" value="TPP_PYR_E1-PDHc-beta_like"/>
    <property type="match status" value="1"/>
</dbReference>
<proteinExistence type="predicted"/>
<dbReference type="InterPro" id="IPR005475">
    <property type="entry name" value="Transketolase-like_Pyr-bd"/>
</dbReference>
<evidence type="ECO:0000256" key="2">
    <source>
        <dbReference type="ARBA" id="ARBA00023002"/>
    </source>
</evidence>
<evidence type="ECO:0000313" key="7">
    <source>
        <dbReference type="EMBL" id="CAF4391602.1"/>
    </source>
</evidence>
<dbReference type="GO" id="GO:0006086">
    <property type="term" value="P:pyruvate decarboxylation to acetyl-CoA"/>
    <property type="evidence" value="ECO:0007669"/>
    <property type="project" value="InterPro"/>
</dbReference>
<comment type="cofactor">
    <cofactor evidence="1 4">
        <name>thiamine diphosphate</name>
        <dbReference type="ChEBI" id="CHEBI:58937"/>
    </cofactor>
</comment>
<dbReference type="InterPro" id="IPR027110">
    <property type="entry name" value="PDHB_mito-type"/>
</dbReference>
<gene>
    <name evidence="7" type="ORF">BYL167_LOCUS31174</name>
    <name evidence="6" type="ORF">GIL414_LOCUS27680</name>
</gene>
<dbReference type="EMBL" id="CAJOBH010053835">
    <property type="protein sequence ID" value="CAF4391602.1"/>
    <property type="molecule type" value="Genomic_DNA"/>
</dbReference>
<evidence type="ECO:0000256" key="1">
    <source>
        <dbReference type="ARBA" id="ARBA00001964"/>
    </source>
</evidence>
<dbReference type="Proteomes" id="UP000681967">
    <property type="component" value="Unassembled WGS sequence"/>
</dbReference>
<dbReference type="SMART" id="SM00861">
    <property type="entry name" value="Transket_pyr"/>
    <property type="match status" value="1"/>
</dbReference>
<comment type="catalytic activity">
    <reaction evidence="4">
        <text>N(6)-[(R)-lipoyl]-L-lysyl-[protein] + pyruvate + H(+) = N(6)-[(R)-S(8)-acetyldihydrolipoyl]-L-lysyl-[protein] + CO2</text>
        <dbReference type="Rhea" id="RHEA:19189"/>
        <dbReference type="Rhea" id="RHEA-COMP:10474"/>
        <dbReference type="Rhea" id="RHEA-COMP:10478"/>
        <dbReference type="ChEBI" id="CHEBI:15361"/>
        <dbReference type="ChEBI" id="CHEBI:15378"/>
        <dbReference type="ChEBI" id="CHEBI:16526"/>
        <dbReference type="ChEBI" id="CHEBI:83099"/>
        <dbReference type="ChEBI" id="CHEBI:83111"/>
        <dbReference type="EC" id="1.2.4.1"/>
    </reaction>
</comment>
<dbReference type="AlphaFoldDB" id="A0A8S2VCA7"/>
<dbReference type="Pfam" id="PF02779">
    <property type="entry name" value="Transket_pyr"/>
    <property type="match status" value="1"/>
</dbReference>
<evidence type="ECO:0000256" key="3">
    <source>
        <dbReference type="ARBA" id="ARBA00023052"/>
    </source>
</evidence>
<dbReference type="GO" id="GO:0004739">
    <property type="term" value="F:pyruvate dehydrogenase (acetyl-transferring) activity"/>
    <property type="evidence" value="ECO:0007669"/>
    <property type="project" value="UniProtKB-UniRule"/>
</dbReference>
<name>A0A8S2VCA7_9BILA</name>
<dbReference type="EC" id="1.2.4.1" evidence="4"/>
<dbReference type="PANTHER" id="PTHR11624:SF96">
    <property type="entry name" value="PYRUVATE DEHYDROGENASE E1 COMPONENT SUBUNIT BETA, MITOCHONDRIAL"/>
    <property type="match status" value="1"/>
</dbReference>
<evidence type="ECO:0000256" key="4">
    <source>
        <dbReference type="RuleBase" id="RU364074"/>
    </source>
</evidence>
<dbReference type="InterPro" id="IPR029061">
    <property type="entry name" value="THDP-binding"/>
</dbReference>
<sequence length="201" mass="22080">MNLVNNILKSQSSMEVLRRSFSISPRLLTEKSLTIREAITQAMDEEISRDERVFLIGEEVAQYDGAYKMSKGLWKKHGDKRIVDTPITEMGFAGLATGAAMAGLRPICEFMTFNFSMQAIDHVINSAAKAYYMSAGKVKVPIVFRGPNGAAAGVGAQHSQDYSSWYSQCPGLKVIAPYSAEDCRGLLKAAIRDDDPGLFMI</sequence>